<proteinExistence type="predicted"/>
<evidence type="ECO:0000313" key="1">
    <source>
        <dbReference type="EMBL" id="QPK02423.1"/>
    </source>
</evidence>
<reference evidence="1" key="1">
    <citation type="submission" date="2020-09" db="EMBL/GenBank/DDBJ databases">
        <title>First Report of a novel Colistin-Resistant species of Enterobacter cloacae complex Producing MCR-5 isolated from hospital sewage water.</title>
        <authorList>
            <person name="Zhou K."/>
        </authorList>
    </citation>
    <scope>NUCLEOTIDE SEQUENCE [LARGE SCALE GENOMIC DNA]</scope>
    <source>
        <strain evidence="1">HSW1412</strain>
    </source>
</reference>
<gene>
    <name evidence="1" type="ORF">IDM36_10085</name>
</gene>
<sequence>MGIKVKGISQAKKHLNNVFNDALAGEFYDYVVLNCCDESGNCETGERRGSYEKWAWF</sequence>
<organism evidence="1">
    <name type="scientific">Enterobacter mori</name>
    <dbReference type="NCBI Taxonomy" id="539813"/>
    <lineage>
        <taxon>Bacteria</taxon>
        <taxon>Pseudomonadati</taxon>
        <taxon>Pseudomonadota</taxon>
        <taxon>Gammaproteobacteria</taxon>
        <taxon>Enterobacterales</taxon>
        <taxon>Enterobacteriaceae</taxon>
        <taxon>Enterobacter</taxon>
    </lineage>
</organism>
<dbReference type="EMBL" id="CP061801">
    <property type="protein sequence ID" value="QPK02423.1"/>
    <property type="molecule type" value="Genomic_DNA"/>
</dbReference>
<protein>
    <submittedName>
        <fullName evidence="1">Uncharacterized protein</fullName>
    </submittedName>
</protein>
<accession>A0A7T0H207</accession>
<dbReference type="AlphaFoldDB" id="A0A7T0H207"/>
<name>A0A7T0H207_9ENTR</name>